<dbReference type="InterPro" id="IPR021889">
    <property type="entry name" value="DUF3500"/>
</dbReference>
<dbReference type="Pfam" id="PF12006">
    <property type="entry name" value="DUF3500"/>
    <property type="match status" value="1"/>
</dbReference>
<evidence type="ECO:0000313" key="1">
    <source>
        <dbReference type="EMBL" id="QES39564.1"/>
    </source>
</evidence>
<protein>
    <recommendedName>
        <fullName evidence="3">DUF3500 domain-containing protein</fullName>
    </recommendedName>
</protein>
<dbReference type="AlphaFoldDB" id="A0A5P2CA14"/>
<proteinExistence type="predicted"/>
<name>A0A5P2CA14_STRVZ</name>
<dbReference type="PANTHER" id="PTHR37489">
    <property type="entry name" value="DUF3500 DOMAIN-CONTAINING PROTEIN"/>
    <property type="match status" value="1"/>
</dbReference>
<dbReference type="EMBL" id="CP029192">
    <property type="protein sequence ID" value="QES39564.1"/>
    <property type="molecule type" value="Genomic_DNA"/>
</dbReference>
<dbReference type="PANTHER" id="PTHR37489:SF1">
    <property type="entry name" value="DUF3500 DOMAIN-CONTAINING PROTEIN"/>
    <property type="match status" value="1"/>
</dbReference>
<accession>A0A5P2CA14</accession>
<dbReference type="OrthoDB" id="581140at2"/>
<evidence type="ECO:0000313" key="2">
    <source>
        <dbReference type="Proteomes" id="UP000322927"/>
    </source>
</evidence>
<evidence type="ECO:0008006" key="3">
    <source>
        <dbReference type="Google" id="ProtNLM"/>
    </source>
</evidence>
<organism evidence="1 2">
    <name type="scientific">Streptomyces venezuelae</name>
    <dbReference type="NCBI Taxonomy" id="54571"/>
    <lineage>
        <taxon>Bacteria</taxon>
        <taxon>Bacillati</taxon>
        <taxon>Actinomycetota</taxon>
        <taxon>Actinomycetes</taxon>
        <taxon>Kitasatosporales</taxon>
        <taxon>Streptomycetaceae</taxon>
        <taxon>Streptomyces</taxon>
    </lineage>
</organism>
<sequence length="311" mass="34437">MREAAHALLSVLDPEQVRELCTGPARPDAPELREWTYLPGSRPGLCTEGLDDSQRAAVDRLLAAAHSATGAELARGAIEVERHRRATAGAAGAPDRYWLRLLGDPGGDAPWAWRMNGHHLAVHVLITADGVRVTPHFIGAEPARITQGPQAGRRLLGLEEDLARELVTGLDLDRRAVAVFDTVPPDDILTRDDPFADPGRLPAGLTHDDMTPSQRRLLERLVRRYLDRAPTAYARQCWDETVAQGLGALTFAWGGGRAPGDRHYYCVQAPDFLIEYDNTQDDGNHAHSVWRHLRHDWGIDLLRAHYTEQHG</sequence>
<gene>
    <name evidence="1" type="ORF">DEJ48_39515</name>
</gene>
<dbReference type="Proteomes" id="UP000322927">
    <property type="component" value="Chromosome"/>
</dbReference>
<reference evidence="1 2" key="1">
    <citation type="submission" date="2018-05" db="EMBL/GenBank/DDBJ databases">
        <title>Streptomyces venezuelae.</title>
        <authorList>
            <person name="Kim W."/>
            <person name="Lee N."/>
            <person name="Cho B.-K."/>
        </authorList>
    </citation>
    <scope>NUCLEOTIDE SEQUENCE [LARGE SCALE GENOMIC DNA]</scope>
    <source>
        <strain evidence="1 2">ATCC 14584</strain>
    </source>
</reference>